<name>X0X489_9ZZZZ</name>
<protein>
    <submittedName>
        <fullName evidence="1">Uncharacterized protein</fullName>
    </submittedName>
</protein>
<dbReference type="AlphaFoldDB" id="X0X489"/>
<comment type="caution">
    <text evidence="1">The sequence shown here is derived from an EMBL/GenBank/DDBJ whole genome shotgun (WGS) entry which is preliminary data.</text>
</comment>
<organism evidence="1">
    <name type="scientific">marine sediment metagenome</name>
    <dbReference type="NCBI Taxonomy" id="412755"/>
    <lineage>
        <taxon>unclassified sequences</taxon>
        <taxon>metagenomes</taxon>
        <taxon>ecological metagenomes</taxon>
    </lineage>
</organism>
<sequence>QEKNDEERTRQEDEIWTMVKSYTNKDLKGAIGIGNEIMFKCKAYYIVSQIYDDFIADMMLSGKYQLKLPFPPFGTTSPPKYWVYDKKGKVVFNDPIK</sequence>
<proteinExistence type="predicted"/>
<feature type="non-terminal residue" evidence="1">
    <location>
        <position position="1"/>
    </location>
</feature>
<reference evidence="1" key="1">
    <citation type="journal article" date="2014" name="Front. Microbiol.">
        <title>High frequency of phylogenetically diverse reductive dehalogenase-homologous genes in deep subseafloor sedimentary metagenomes.</title>
        <authorList>
            <person name="Kawai M."/>
            <person name="Futagami T."/>
            <person name="Toyoda A."/>
            <person name="Takaki Y."/>
            <person name="Nishi S."/>
            <person name="Hori S."/>
            <person name="Arai W."/>
            <person name="Tsubouchi T."/>
            <person name="Morono Y."/>
            <person name="Uchiyama I."/>
            <person name="Ito T."/>
            <person name="Fujiyama A."/>
            <person name="Inagaki F."/>
            <person name="Takami H."/>
        </authorList>
    </citation>
    <scope>NUCLEOTIDE SEQUENCE</scope>
    <source>
        <strain evidence="1">Expedition CK06-06</strain>
    </source>
</reference>
<evidence type="ECO:0000313" key="1">
    <source>
        <dbReference type="EMBL" id="GAG37845.1"/>
    </source>
</evidence>
<gene>
    <name evidence="1" type="ORF">S01H1_72763</name>
</gene>
<accession>X0X489</accession>
<dbReference type="EMBL" id="BARS01048563">
    <property type="protein sequence ID" value="GAG37845.1"/>
    <property type="molecule type" value="Genomic_DNA"/>
</dbReference>